<evidence type="ECO:0000256" key="1">
    <source>
        <dbReference type="ARBA" id="ARBA00022603"/>
    </source>
</evidence>
<evidence type="ECO:0000256" key="2">
    <source>
        <dbReference type="ARBA" id="ARBA00022679"/>
    </source>
</evidence>
<dbReference type="Pfam" id="PF00145">
    <property type="entry name" value="DNA_methylase"/>
    <property type="match status" value="1"/>
</dbReference>
<reference evidence="3" key="1">
    <citation type="submission" date="2018-10" db="EMBL/GenBank/DDBJ databases">
        <title>Hidden diversity of soil giant viruses.</title>
        <authorList>
            <person name="Schulz F."/>
            <person name="Alteio L."/>
            <person name="Goudeau D."/>
            <person name="Ryan E.M."/>
            <person name="Malmstrom R.R."/>
            <person name="Blanchard J."/>
            <person name="Woyke T."/>
        </authorList>
    </citation>
    <scope>NUCLEOTIDE SEQUENCE</scope>
    <source>
        <strain evidence="3">EDV1</strain>
    </source>
</reference>
<protein>
    <submittedName>
        <fullName evidence="3">Cytosine-specific methyltransferase</fullName>
    </submittedName>
</protein>
<dbReference type="GO" id="GO:0008168">
    <property type="term" value="F:methyltransferase activity"/>
    <property type="evidence" value="ECO:0007669"/>
    <property type="project" value="UniProtKB-KW"/>
</dbReference>
<dbReference type="GO" id="GO:0032259">
    <property type="term" value="P:methylation"/>
    <property type="evidence" value="ECO:0007669"/>
    <property type="project" value="UniProtKB-KW"/>
</dbReference>
<dbReference type="Gene3D" id="3.40.50.150">
    <property type="entry name" value="Vaccinia Virus protein VP39"/>
    <property type="match status" value="1"/>
</dbReference>
<gene>
    <name evidence="3" type="ORF">Edafosvirus8_34</name>
</gene>
<keyword evidence="1 3" id="KW-0489">Methyltransferase</keyword>
<organism evidence="3">
    <name type="scientific">Edafosvirus sp</name>
    <dbReference type="NCBI Taxonomy" id="2487765"/>
    <lineage>
        <taxon>Viruses</taxon>
        <taxon>Varidnaviria</taxon>
        <taxon>Bamfordvirae</taxon>
        <taxon>Nucleocytoviricota</taxon>
        <taxon>Megaviricetes</taxon>
        <taxon>Imitervirales</taxon>
        <taxon>Mimiviridae</taxon>
        <taxon>Klosneuvirinae</taxon>
    </lineage>
</organism>
<dbReference type="EMBL" id="MK072073">
    <property type="protein sequence ID" value="AYV78284.1"/>
    <property type="molecule type" value="Genomic_DNA"/>
</dbReference>
<dbReference type="SUPFAM" id="SSF53335">
    <property type="entry name" value="S-adenosyl-L-methionine-dependent methyltransferases"/>
    <property type="match status" value="1"/>
</dbReference>
<sequence length="93" mass="10337">MSKKNKTKKLKLVDLFAGTGAFSYALEKTGKVETVLANDFDENSKKIYDLNFKKKLLLKDLNDISDSKLYKLAGNVVTVTVVGKVANQLIKLL</sequence>
<dbReference type="InterPro" id="IPR029063">
    <property type="entry name" value="SAM-dependent_MTases_sf"/>
</dbReference>
<name>A0A3G4ZVC4_9VIRU</name>
<keyword evidence="2 3" id="KW-0808">Transferase</keyword>
<proteinExistence type="predicted"/>
<dbReference type="InterPro" id="IPR001525">
    <property type="entry name" value="C5_MeTfrase"/>
</dbReference>
<accession>A0A3G4ZVC4</accession>
<evidence type="ECO:0000313" key="3">
    <source>
        <dbReference type="EMBL" id="AYV78284.1"/>
    </source>
</evidence>